<organism evidence="11 12">
    <name type="scientific">Gramella jeungdoensis</name>
    <dbReference type="NCBI Taxonomy" id="708091"/>
    <lineage>
        <taxon>Bacteria</taxon>
        <taxon>Pseudomonadati</taxon>
        <taxon>Bacteroidota</taxon>
        <taxon>Flavobacteriia</taxon>
        <taxon>Flavobacteriales</taxon>
        <taxon>Flavobacteriaceae</taxon>
        <taxon>Christiangramia</taxon>
    </lineage>
</organism>
<keyword evidence="12" id="KW-1185">Reference proteome</keyword>
<keyword evidence="6" id="KW-0742">SOS response</keyword>
<dbReference type="SUPFAM" id="SSF82771">
    <property type="entry name" value="GIY-YIG endonuclease"/>
    <property type="match status" value="1"/>
</dbReference>
<dbReference type="InterPro" id="IPR006054">
    <property type="entry name" value="DnaQ"/>
</dbReference>
<dbReference type="InterPro" id="IPR035901">
    <property type="entry name" value="GIY-YIG_endonuc_sf"/>
</dbReference>
<dbReference type="Gene3D" id="3.40.1440.10">
    <property type="entry name" value="GIY-YIG endonuclease"/>
    <property type="match status" value="1"/>
</dbReference>
<feature type="domain" description="GIY-YIG" evidence="10">
    <location>
        <begin position="201"/>
        <end position="277"/>
    </location>
</feature>
<keyword evidence="2" id="KW-0228">DNA excision</keyword>
<sequence length="480" mass="55527">MKDVKFAITDIETTGSGIKENKITEICIMVVQNGEVIDEYSSLVNPSQSIPLYIESLTGINDEMVGNAPQFYEIAEDVDKITKDCVFVAHNVNFDYNIIRSEFSSIGKEFKRKRLCTVRLTKKLIPGLFSYSLGNICTSINIPHPDRHRAGGDCEATVTLFQRCLSLDPEYEEITKLLNQRTAASYLPPNFKRSDFEKLPTSTGVYFFKDKDGIPLYIGKAKNIKNRIKSHFQERTNRKYKLMQATYSIDYELTGNELLALLRESELILKYYPKFNKAQKKPGRPYTLTSYHNQKGIEQFVLHKNRIAPVSWMKFYTRDEAIKFMEFLCEEFELCPKYCGLQSGVKYCDHYKITSCSGACRNEIDTEEYNDRVAKAIDYIGQFDDSCLLVEKGRTSKEKSFIYLNRGRYAGYGFIDHSYEFKHSEEFRNFLIPQKNSSYADRIVSRYLNTKKELVKIPLNGSETPAENDTEKLFEKAFYL</sequence>
<dbReference type="EMBL" id="JAMSCK010000001">
    <property type="protein sequence ID" value="MCM8567983.1"/>
    <property type="molecule type" value="Genomic_DNA"/>
</dbReference>
<dbReference type="NCBIfam" id="TIGR00573">
    <property type="entry name" value="dnaq"/>
    <property type="match status" value="1"/>
</dbReference>
<proteinExistence type="predicted"/>
<evidence type="ECO:0000256" key="8">
    <source>
        <dbReference type="ARBA" id="ARBA00042138"/>
    </source>
</evidence>
<evidence type="ECO:0000256" key="6">
    <source>
        <dbReference type="ARBA" id="ARBA00023236"/>
    </source>
</evidence>
<keyword evidence="5" id="KW-0234">DNA repair</keyword>
<accession>A0ABT0YX01</accession>
<evidence type="ECO:0000256" key="2">
    <source>
        <dbReference type="ARBA" id="ARBA00022769"/>
    </source>
</evidence>
<keyword evidence="1" id="KW-0227">DNA damage</keyword>
<dbReference type="InterPro" id="IPR012337">
    <property type="entry name" value="RNaseH-like_sf"/>
</dbReference>
<dbReference type="Gene3D" id="3.30.420.10">
    <property type="entry name" value="Ribonuclease H-like superfamily/Ribonuclease H"/>
    <property type="match status" value="1"/>
</dbReference>
<evidence type="ECO:0000256" key="4">
    <source>
        <dbReference type="ARBA" id="ARBA00022881"/>
    </source>
</evidence>
<evidence type="ECO:0000259" key="10">
    <source>
        <dbReference type="PROSITE" id="PS50164"/>
    </source>
</evidence>
<evidence type="ECO:0000256" key="5">
    <source>
        <dbReference type="ARBA" id="ARBA00023204"/>
    </source>
</evidence>
<keyword evidence="4" id="KW-0267">Excision nuclease</keyword>
<protein>
    <recommendedName>
        <fullName evidence="7">Excinuclease cho</fullName>
    </recommendedName>
    <alternativeName>
        <fullName evidence="9">Endonuclease cho</fullName>
    </alternativeName>
    <alternativeName>
        <fullName evidence="8">UvrC homolog protein</fullName>
    </alternativeName>
</protein>
<dbReference type="SUPFAM" id="SSF53098">
    <property type="entry name" value="Ribonuclease H-like"/>
    <property type="match status" value="1"/>
</dbReference>
<dbReference type="PANTHER" id="PTHR30562">
    <property type="entry name" value="UVRC/OXIDOREDUCTASE"/>
    <property type="match status" value="1"/>
</dbReference>
<dbReference type="InterPro" id="IPR050066">
    <property type="entry name" value="UvrABC_protein_C"/>
</dbReference>
<gene>
    <name evidence="11" type="ORF">NE848_01210</name>
</gene>
<dbReference type="InterPro" id="IPR036397">
    <property type="entry name" value="RNaseH_sf"/>
</dbReference>
<evidence type="ECO:0000256" key="7">
    <source>
        <dbReference type="ARBA" id="ARBA00040756"/>
    </source>
</evidence>
<name>A0ABT0YX01_9FLAO</name>
<reference evidence="11" key="1">
    <citation type="submission" date="2022-06" db="EMBL/GenBank/DDBJ databases">
        <title>Gramella sediminis sp. nov., isolated from deep-sea sediment of the Indian Ocean.</title>
        <authorList>
            <person name="Yang L."/>
        </authorList>
    </citation>
    <scope>NUCLEOTIDE SEQUENCE</scope>
    <source>
        <strain evidence="11">HMD3159</strain>
    </source>
</reference>
<dbReference type="SMART" id="SM00479">
    <property type="entry name" value="EXOIII"/>
    <property type="match status" value="1"/>
</dbReference>
<evidence type="ECO:0000256" key="9">
    <source>
        <dbReference type="ARBA" id="ARBA00042732"/>
    </source>
</evidence>
<dbReference type="PANTHER" id="PTHR30562:SF10">
    <property type="entry name" value="EXCINUCLEASE CHO"/>
    <property type="match status" value="1"/>
</dbReference>
<dbReference type="InterPro" id="IPR013520">
    <property type="entry name" value="Ribonucl_H"/>
</dbReference>
<keyword evidence="3" id="KW-0378">Hydrolase</keyword>
<keyword evidence="11" id="KW-0540">Nuclease</keyword>
<dbReference type="RefSeq" id="WP_252110393.1">
    <property type="nucleotide sequence ID" value="NZ_JAMSCK010000001.1"/>
</dbReference>
<dbReference type="Pfam" id="PF00929">
    <property type="entry name" value="RNase_T"/>
    <property type="match status" value="1"/>
</dbReference>
<dbReference type="PROSITE" id="PS50164">
    <property type="entry name" value="GIY_YIG"/>
    <property type="match status" value="1"/>
</dbReference>
<dbReference type="SMART" id="SM00465">
    <property type="entry name" value="GIYc"/>
    <property type="match status" value="1"/>
</dbReference>
<comment type="caution">
    <text evidence="11">The sequence shown here is derived from an EMBL/GenBank/DDBJ whole genome shotgun (WGS) entry which is preliminary data.</text>
</comment>
<evidence type="ECO:0000256" key="1">
    <source>
        <dbReference type="ARBA" id="ARBA00022763"/>
    </source>
</evidence>
<evidence type="ECO:0000313" key="11">
    <source>
        <dbReference type="EMBL" id="MCM8567983.1"/>
    </source>
</evidence>
<dbReference type="Pfam" id="PF01541">
    <property type="entry name" value="GIY-YIG"/>
    <property type="match status" value="1"/>
</dbReference>
<dbReference type="CDD" id="cd10434">
    <property type="entry name" value="GIY-YIG_UvrC_Cho"/>
    <property type="match status" value="1"/>
</dbReference>
<keyword evidence="11" id="KW-0269">Exonuclease</keyword>
<dbReference type="Proteomes" id="UP001155077">
    <property type="component" value="Unassembled WGS sequence"/>
</dbReference>
<dbReference type="InterPro" id="IPR000305">
    <property type="entry name" value="GIY-YIG_endonuc"/>
</dbReference>
<dbReference type="GO" id="GO:0004527">
    <property type="term" value="F:exonuclease activity"/>
    <property type="evidence" value="ECO:0007669"/>
    <property type="project" value="UniProtKB-KW"/>
</dbReference>
<dbReference type="InterPro" id="IPR047296">
    <property type="entry name" value="GIY-YIG_UvrC_Cho"/>
</dbReference>
<evidence type="ECO:0000256" key="3">
    <source>
        <dbReference type="ARBA" id="ARBA00022801"/>
    </source>
</evidence>
<evidence type="ECO:0000313" key="12">
    <source>
        <dbReference type="Proteomes" id="UP001155077"/>
    </source>
</evidence>
<dbReference type="CDD" id="cd06127">
    <property type="entry name" value="DEDDh"/>
    <property type="match status" value="1"/>
</dbReference>